<protein>
    <submittedName>
        <fullName evidence="1">Uncharacterized protein</fullName>
    </submittedName>
</protein>
<evidence type="ECO:0000313" key="2">
    <source>
        <dbReference type="Proteomes" id="UP000601435"/>
    </source>
</evidence>
<comment type="caution">
    <text evidence="1">The sequence shown here is derived from an EMBL/GenBank/DDBJ whole genome shotgun (WGS) entry which is preliminary data.</text>
</comment>
<dbReference type="AlphaFoldDB" id="A0A813C8F6"/>
<name>A0A813C8F6_9DINO</name>
<accession>A0A813C8F6</accession>
<gene>
    <name evidence="1" type="ORF">SNEC2469_LOCUS33308</name>
</gene>
<evidence type="ECO:0000313" key="1">
    <source>
        <dbReference type="EMBL" id="CAE7938837.1"/>
    </source>
</evidence>
<dbReference type="EMBL" id="CAJNJA010087255">
    <property type="protein sequence ID" value="CAE7938837.1"/>
    <property type="molecule type" value="Genomic_DNA"/>
</dbReference>
<keyword evidence="2" id="KW-1185">Reference proteome</keyword>
<sequence length="240" mass="26867">MQPGGTEFAAKLLVLDAEECRLRRLTPEQVVARRKLAREFRCGPEVKMEVTSRRQTTELETCEPRLWVEDDDGVQRGKVIICAVVMNSILGGGLWVLAGYVVLDVAGKSKDEEAFIEYAHKADRWLLQWEGSYQNLGLSAGRMIRRRRRRLWEDVTHVVDAGFSKWARNEFAKIIRESREASSISFSLPISEVFGNFELTLPHSSGAAPVIQVGSMLDASLQDLRREIAPALPVSGAANL</sequence>
<dbReference type="Proteomes" id="UP000601435">
    <property type="component" value="Unassembled WGS sequence"/>
</dbReference>
<proteinExistence type="predicted"/>
<reference evidence="1" key="1">
    <citation type="submission" date="2021-02" db="EMBL/GenBank/DDBJ databases">
        <authorList>
            <person name="Dougan E. K."/>
            <person name="Rhodes N."/>
            <person name="Thang M."/>
            <person name="Chan C."/>
        </authorList>
    </citation>
    <scope>NUCLEOTIDE SEQUENCE</scope>
</reference>
<dbReference type="OrthoDB" id="418034at2759"/>
<organism evidence="1 2">
    <name type="scientific">Symbiodinium necroappetens</name>
    <dbReference type="NCBI Taxonomy" id="1628268"/>
    <lineage>
        <taxon>Eukaryota</taxon>
        <taxon>Sar</taxon>
        <taxon>Alveolata</taxon>
        <taxon>Dinophyceae</taxon>
        <taxon>Suessiales</taxon>
        <taxon>Symbiodiniaceae</taxon>
        <taxon>Symbiodinium</taxon>
    </lineage>
</organism>